<reference evidence="8 9" key="1">
    <citation type="submission" date="2013-08" db="EMBL/GenBank/DDBJ databases">
        <authorList>
            <person name="Huang J."/>
            <person name="Wang G."/>
        </authorList>
    </citation>
    <scope>NUCLEOTIDE SEQUENCE [LARGE SCALE GENOMIC DNA]</scope>
    <source>
        <strain evidence="8 9">JSM 076056</strain>
    </source>
</reference>
<dbReference type="Gene3D" id="3.40.190.10">
    <property type="entry name" value="Periplasmic binding protein-like II"/>
    <property type="match status" value="2"/>
</dbReference>
<evidence type="ECO:0000256" key="2">
    <source>
        <dbReference type="ARBA" id="ARBA00022448"/>
    </source>
</evidence>
<comment type="subcellular location">
    <subcellularLocation>
        <location evidence="6">Cell membrane</location>
        <topology evidence="6">Lipid-anchor</topology>
    </subcellularLocation>
</comment>
<feature type="compositionally biased region" description="Low complexity" evidence="7">
    <location>
        <begin position="23"/>
        <end position="43"/>
    </location>
</feature>
<gene>
    <name evidence="8" type="ORF">N781_15490</name>
</gene>
<keyword evidence="9" id="KW-1185">Reference proteome</keyword>
<evidence type="ECO:0000256" key="5">
    <source>
        <dbReference type="ARBA" id="ARBA00030303"/>
    </source>
</evidence>
<evidence type="ECO:0000256" key="3">
    <source>
        <dbReference type="ARBA" id="ARBA00022597"/>
    </source>
</evidence>
<dbReference type="InterPro" id="IPR006059">
    <property type="entry name" value="SBP"/>
</dbReference>
<dbReference type="AlphaFoldDB" id="A0A0A5GNG6"/>
<sequence length="426" mass="46166">MKKLLLLVFAMLLSVGVLAACSEDSGSDEASGNESNNEEGSNNEGEEGSTTDTLTIWVNDEESQVNAIEEITGKYTEETGIDVELTRVNMTDQIEKLDLDGPTGNGPDIFFQPHDRIGNIVLRGLAAPVDLGDETSGYSETAIEAVTYDGDVWGAPAVIETYALYYNKSLVDEVPATMEDLMALAEEQTEGGSYGFLAELNNLYFAYPFFAGNGGYVFDKADGSYNVDDIGLNNEGSVKGASQIQSFFTEGYIPAEISPDVINGLFTEGKAAVVLNGPWARPDYEAALGEDLATAPLPTVDGTPMQSFVGVKSWMLSEYSENKEQATDLIKFMTNTENSKIYYETAGEIPPRADLLEDSVVTEDAITASFAEQTNYGEPMPSVPEMSQIWEPMNNALQFLAQGDDPQEVMDETVQQIKDSIAAVQQ</sequence>
<dbReference type="GO" id="GO:0055052">
    <property type="term" value="C:ATP-binding cassette (ABC) transporter complex, substrate-binding subunit-containing"/>
    <property type="evidence" value="ECO:0007669"/>
    <property type="project" value="TreeGrafter"/>
</dbReference>
<evidence type="ECO:0000313" key="9">
    <source>
        <dbReference type="Proteomes" id="UP000030528"/>
    </source>
</evidence>
<name>A0A0A5GNG6_9BACI</name>
<protein>
    <recommendedName>
        <fullName evidence="5 6">Maltodextrin-binding protein</fullName>
    </recommendedName>
</protein>
<dbReference type="PANTHER" id="PTHR30061:SF50">
    <property type="entry name" value="MALTOSE_MALTODEXTRIN-BINDING PERIPLASMIC PROTEIN"/>
    <property type="match status" value="1"/>
</dbReference>
<evidence type="ECO:0000313" key="8">
    <source>
        <dbReference type="EMBL" id="KGX92715.1"/>
    </source>
</evidence>
<dbReference type="PANTHER" id="PTHR30061">
    <property type="entry name" value="MALTOSE-BINDING PERIPLASMIC PROTEIN"/>
    <property type="match status" value="1"/>
</dbReference>
<dbReference type="InterPro" id="IPR006060">
    <property type="entry name" value="Maltose/Cyclodextrin-bd"/>
</dbReference>
<dbReference type="GO" id="GO:0042956">
    <property type="term" value="P:maltodextrin transmembrane transport"/>
    <property type="evidence" value="ECO:0007669"/>
    <property type="project" value="TreeGrafter"/>
</dbReference>
<organism evidence="8 9">
    <name type="scientific">Pontibacillus halophilus JSM 076056 = DSM 19796</name>
    <dbReference type="NCBI Taxonomy" id="1385510"/>
    <lineage>
        <taxon>Bacteria</taxon>
        <taxon>Bacillati</taxon>
        <taxon>Bacillota</taxon>
        <taxon>Bacilli</taxon>
        <taxon>Bacillales</taxon>
        <taxon>Bacillaceae</taxon>
        <taxon>Pontibacillus</taxon>
    </lineage>
</organism>
<comment type="caution">
    <text evidence="8">The sequence shown here is derived from an EMBL/GenBank/DDBJ whole genome shotgun (WGS) entry which is preliminary data.</text>
</comment>
<comment type="similarity">
    <text evidence="1 6">Belongs to the bacterial solute-binding protein 1 family.</text>
</comment>
<evidence type="ECO:0000256" key="4">
    <source>
        <dbReference type="ARBA" id="ARBA00022729"/>
    </source>
</evidence>
<dbReference type="RefSeq" id="WP_026800170.1">
    <property type="nucleotide sequence ID" value="NZ_AULI01000007.1"/>
</dbReference>
<dbReference type="GO" id="GO:0015768">
    <property type="term" value="P:maltose transport"/>
    <property type="evidence" value="ECO:0007669"/>
    <property type="project" value="TreeGrafter"/>
</dbReference>
<evidence type="ECO:0000256" key="7">
    <source>
        <dbReference type="SAM" id="MobiDB-lite"/>
    </source>
</evidence>
<dbReference type="InterPro" id="IPR006061">
    <property type="entry name" value="SBP_1_CS"/>
</dbReference>
<dbReference type="eggNOG" id="COG2182">
    <property type="taxonomic scope" value="Bacteria"/>
</dbReference>
<keyword evidence="6" id="KW-0472">Membrane</keyword>
<dbReference type="EMBL" id="AVPE01000005">
    <property type="protein sequence ID" value="KGX92715.1"/>
    <property type="molecule type" value="Genomic_DNA"/>
</dbReference>
<dbReference type="GO" id="GO:1901982">
    <property type="term" value="F:maltose binding"/>
    <property type="evidence" value="ECO:0007669"/>
    <property type="project" value="TreeGrafter"/>
</dbReference>
<dbReference type="GO" id="GO:0015144">
    <property type="term" value="F:carbohydrate transmembrane transporter activity"/>
    <property type="evidence" value="ECO:0007669"/>
    <property type="project" value="InterPro"/>
</dbReference>
<keyword evidence="3 6" id="KW-0762">Sugar transport</keyword>
<feature type="chain" id="PRO_5039762956" description="Maltodextrin-binding protein" evidence="6">
    <location>
        <begin position="20"/>
        <end position="426"/>
    </location>
</feature>
<feature type="signal peptide" evidence="6">
    <location>
        <begin position="1"/>
        <end position="19"/>
    </location>
</feature>
<dbReference type="PRINTS" id="PR00181">
    <property type="entry name" value="MALTOSEBP"/>
</dbReference>
<dbReference type="Proteomes" id="UP000030528">
    <property type="component" value="Unassembled WGS sequence"/>
</dbReference>
<accession>A0A0A5GNG6</accession>
<keyword evidence="6" id="KW-1003">Cell membrane</keyword>
<dbReference type="Pfam" id="PF13416">
    <property type="entry name" value="SBP_bac_8"/>
    <property type="match status" value="1"/>
</dbReference>
<dbReference type="PROSITE" id="PS01037">
    <property type="entry name" value="SBP_BACTERIAL_1"/>
    <property type="match status" value="1"/>
</dbReference>
<keyword evidence="4 6" id="KW-0732">Signal</keyword>
<dbReference type="PROSITE" id="PS51257">
    <property type="entry name" value="PROKAR_LIPOPROTEIN"/>
    <property type="match status" value="1"/>
</dbReference>
<proteinExistence type="inferred from homology"/>
<evidence type="ECO:0000256" key="6">
    <source>
        <dbReference type="RuleBase" id="RU365005"/>
    </source>
</evidence>
<dbReference type="STRING" id="1385510.GCA_000425205_01760"/>
<evidence type="ECO:0000256" key="1">
    <source>
        <dbReference type="ARBA" id="ARBA00008520"/>
    </source>
</evidence>
<dbReference type="SUPFAM" id="SSF53850">
    <property type="entry name" value="Periplasmic binding protein-like II"/>
    <property type="match status" value="1"/>
</dbReference>
<keyword evidence="2 6" id="KW-0813">Transport</keyword>
<feature type="region of interest" description="Disordered" evidence="7">
    <location>
        <begin position="23"/>
        <end position="52"/>
    </location>
</feature>
<keyword evidence="6" id="KW-0449">Lipoprotein</keyword>
<dbReference type="OrthoDB" id="9766758at2"/>